<dbReference type="EMBL" id="JADIKM010000002">
    <property type="protein sequence ID" value="MFK2904139.1"/>
    <property type="molecule type" value="Genomic_DNA"/>
</dbReference>
<evidence type="ECO:0000256" key="1">
    <source>
        <dbReference type="ARBA" id="ARBA00006739"/>
    </source>
</evidence>
<comment type="caution">
    <text evidence="5">The sequence shown here is derived from an EMBL/GenBank/DDBJ whole genome shotgun (WGS) entry which is preliminary data.</text>
</comment>
<proteinExistence type="inferred from homology"/>
<dbReference type="InterPro" id="IPR029044">
    <property type="entry name" value="Nucleotide-diphossugar_trans"/>
</dbReference>
<evidence type="ECO:0000259" key="4">
    <source>
        <dbReference type="Pfam" id="PF00535"/>
    </source>
</evidence>
<protein>
    <submittedName>
        <fullName evidence="5">Glycosyltransferase family 2 protein</fullName>
    </submittedName>
</protein>
<comment type="similarity">
    <text evidence="1">Belongs to the glycosyltransferase 2 family.</text>
</comment>
<evidence type="ECO:0000256" key="3">
    <source>
        <dbReference type="ARBA" id="ARBA00022679"/>
    </source>
</evidence>
<evidence type="ECO:0000313" key="6">
    <source>
        <dbReference type="Proteomes" id="UP001620460"/>
    </source>
</evidence>
<dbReference type="InterPro" id="IPR001173">
    <property type="entry name" value="Glyco_trans_2-like"/>
</dbReference>
<feature type="domain" description="Glycosyltransferase 2-like" evidence="4">
    <location>
        <begin position="6"/>
        <end position="167"/>
    </location>
</feature>
<keyword evidence="6" id="KW-1185">Reference proteome</keyword>
<organism evidence="5 6">
    <name type="scientific">Dyella ginsengisoli</name>
    <dbReference type="NCBI Taxonomy" id="363848"/>
    <lineage>
        <taxon>Bacteria</taxon>
        <taxon>Pseudomonadati</taxon>
        <taxon>Pseudomonadota</taxon>
        <taxon>Gammaproteobacteria</taxon>
        <taxon>Lysobacterales</taxon>
        <taxon>Rhodanobacteraceae</taxon>
        <taxon>Dyella</taxon>
    </lineage>
</organism>
<gene>
    <name evidence="5" type="ORF">ISP17_09185</name>
</gene>
<sequence>MTLTVSVVLCTYNGEAYLGEQLDSLLSQTRLPDEVVIGDDGSTDATPALLESFTVRAKQLGIVVQLVHRSHNLGFIGNFSETMRLANGDLLFLCDQDDVWLPGKLATMEQRFDEDPDLLMLCTDAQLIGARGEDLGVTLFGALELKSWELAQVHGNCAFGVLLRRSMVTGATAGLRKTLVSSALPVGPGWIHDEWLAIVASSMGRMDALEESWIKYRQHTHNQIGMRKRGALDKWRDLVRPRRAQFEAELVRLAALQAQLERSGAVAQLAELARKSGHFRIRVALGRRSRLLRWPLVMREARAGNYRRYGTGMRSVLRDLLRHD</sequence>
<reference evidence="5 6" key="1">
    <citation type="submission" date="2020-10" db="EMBL/GenBank/DDBJ databases">
        <title>Phylogeny of dyella-like bacteria.</title>
        <authorList>
            <person name="Fu J."/>
        </authorList>
    </citation>
    <scope>NUCLEOTIDE SEQUENCE [LARGE SCALE GENOMIC DNA]</scope>
    <source>
        <strain evidence="5 6">Gsoil3046</strain>
    </source>
</reference>
<dbReference type="Pfam" id="PF00535">
    <property type="entry name" value="Glycos_transf_2"/>
    <property type="match status" value="1"/>
</dbReference>
<keyword evidence="2" id="KW-0328">Glycosyltransferase</keyword>
<evidence type="ECO:0000256" key="2">
    <source>
        <dbReference type="ARBA" id="ARBA00022676"/>
    </source>
</evidence>
<dbReference type="RefSeq" id="WP_404632333.1">
    <property type="nucleotide sequence ID" value="NZ_JADIKM010000002.1"/>
</dbReference>
<dbReference type="PANTHER" id="PTHR43685:SF5">
    <property type="entry name" value="GLYCOSYLTRANSFERASE EPSE-RELATED"/>
    <property type="match status" value="1"/>
</dbReference>
<dbReference type="PANTHER" id="PTHR43685">
    <property type="entry name" value="GLYCOSYLTRANSFERASE"/>
    <property type="match status" value="1"/>
</dbReference>
<evidence type="ECO:0000313" key="5">
    <source>
        <dbReference type="EMBL" id="MFK2904139.1"/>
    </source>
</evidence>
<dbReference type="Proteomes" id="UP001620460">
    <property type="component" value="Unassembled WGS sequence"/>
</dbReference>
<dbReference type="CDD" id="cd04196">
    <property type="entry name" value="GT_2_like_d"/>
    <property type="match status" value="1"/>
</dbReference>
<dbReference type="Gene3D" id="3.90.550.10">
    <property type="entry name" value="Spore Coat Polysaccharide Biosynthesis Protein SpsA, Chain A"/>
    <property type="match status" value="1"/>
</dbReference>
<dbReference type="InterPro" id="IPR050834">
    <property type="entry name" value="Glycosyltransf_2"/>
</dbReference>
<dbReference type="SUPFAM" id="SSF53448">
    <property type="entry name" value="Nucleotide-diphospho-sugar transferases"/>
    <property type="match status" value="1"/>
</dbReference>
<keyword evidence="3" id="KW-0808">Transferase</keyword>
<name>A0ABW8JSZ5_9GAMM</name>
<accession>A0ABW8JSZ5</accession>